<dbReference type="Proteomes" id="UP000034034">
    <property type="component" value="Chromosome"/>
</dbReference>
<dbReference type="STRING" id="408015.SXIM_38230"/>
<protein>
    <submittedName>
        <fullName evidence="2">Uncharacterized protein</fullName>
    </submittedName>
</protein>
<sequence length="59" mass="6390">MKPLLWCVLLLSLTVNLSVNFVVDEGALQILLSVCSGVVLIGSGIGLWMLRDRGDAQVY</sequence>
<evidence type="ECO:0000256" key="1">
    <source>
        <dbReference type="SAM" id="Phobius"/>
    </source>
</evidence>
<name>A0A0F7FYQ5_9ACTN</name>
<proteinExistence type="predicted"/>
<dbReference type="KEGG" id="sxi:SXIM_38230"/>
<accession>A0A0F7FYQ5</accession>
<keyword evidence="1" id="KW-0812">Transmembrane</keyword>
<dbReference type="PATRIC" id="fig|408015.6.peg.3873"/>
<dbReference type="HOGENOM" id="CLU_210492_1_0_11"/>
<feature type="transmembrane region" description="Helical" evidence="1">
    <location>
        <begin position="30"/>
        <end position="50"/>
    </location>
</feature>
<keyword evidence="1" id="KW-0472">Membrane</keyword>
<evidence type="ECO:0000313" key="2">
    <source>
        <dbReference type="EMBL" id="AKG45207.1"/>
    </source>
</evidence>
<organism evidence="2 3">
    <name type="scientific">Streptomyces xiamenensis</name>
    <dbReference type="NCBI Taxonomy" id="408015"/>
    <lineage>
        <taxon>Bacteria</taxon>
        <taxon>Bacillati</taxon>
        <taxon>Actinomycetota</taxon>
        <taxon>Actinomycetes</taxon>
        <taxon>Kitasatosporales</taxon>
        <taxon>Streptomycetaceae</taxon>
        <taxon>Streptomyces</taxon>
    </lineage>
</organism>
<dbReference type="RefSeq" id="WP_046724738.1">
    <property type="nucleotide sequence ID" value="NZ_CP009922.3"/>
</dbReference>
<keyword evidence="3" id="KW-1185">Reference proteome</keyword>
<dbReference type="EMBL" id="CP009922">
    <property type="protein sequence ID" value="AKG45207.1"/>
    <property type="molecule type" value="Genomic_DNA"/>
</dbReference>
<reference evidence="2" key="1">
    <citation type="submission" date="2019-08" db="EMBL/GenBank/DDBJ databases">
        <title>Complete genome sequence of a mangrove-derived Streptomyces xiamenensis.</title>
        <authorList>
            <person name="Xu J."/>
        </authorList>
    </citation>
    <scope>NUCLEOTIDE SEQUENCE</scope>
    <source>
        <strain evidence="2">318</strain>
    </source>
</reference>
<dbReference type="AlphaFoldDB" id="A0A0F7FYQ5"/>
<keyword evidence="1" id="KW-1133">Transmembrane helix</keyword>
<gene>
    <name evidence="2" type="ORF">SXIM_38230</name>
</gene>
<evidence type="ECO:0000313" key="3">
    <source>
        <dbReference type="Proteomes" id="UP000034034"/>
    </source>
</evidence>